<name>A0A0P7Z1Z7_9CYAN</name>
<comment type="caution">
    <text evidence="4">The sequence shown here is derived from an EMBL/GenBank/DDBJ whole genome shotgun (WGS) entry which is preliminary data.</text>
</comment>
<dbReference type="PANTHER" id="PTHR43708:SF5">
    <property type="entry name" value="CONSERVED EXPRESSED OXIDOREDUCTASE (EUROFUNG)-RELATED"/>
    <property type="match status" value="1"/>
</dbReference>
<feature type="domain" description="Gfo/Idh/MocA-like oxidoreductase N-terminal" evidence="3">
    <location>
        <begin position="22"/>
        <end position="136"/>
    </location>
</feature>
<evidence type="ECO:0000313" key="4">
    <source>
        <dbReference type="EMBL" id="KPQ37007.1"/>
    </source>
</evidence>
<dbReference type="Proteomes" id="UP000050465">
    <property type="component" value="Unassembled WGS sequence"/>
</dbReference>
<protein>
    <submittedName>
        <fullName evidence="4">Putative dehydrogenase</fullName>
    </submittedName>
</protein>
<evidence type="ECO:0000313" key="5">
    <source>
        <dbReference type="Proteomes" id="UP000050465"/>
    </source>
</evidence>
<sequence length="373" mass="41375">MTAVLNPTAQALSKSTPKPVLKAAVIGTGVISKQHLSFLQTCDRAALVGVCDLSPAAVDYAVKTFQSGKGYTDYTQMLAHEKPDIVHILTPPQTHLPIATDCLRAGAHVICEKPIAPTYKEFKDLWQISRECDRYLIEDHNYRFNGPVRSLQALIEDGTLGEVQEVEIRMALDLRSGGRYADENLPSPIHKMPAGVIHDFITHLSYLLLSLMPHTDHPEGFDRVSAAWSNHGGGDLFKYDDLDALVISGQAHGRIRFSSYTAPDCFAITVRGSRGYAETDLFQPYLRCVVPRSVGKQLSPLVNHFYSGWELMSASVRNFRSKIMQRNAYDGLHYLLGETYAALSEGKAPLIGFEDMARTSRLVEALLAQENRL</sequence>
<dbReference type="Pfam" id="PF01408">
    <property type="entry name" value="GFO_IDH_MocA"/>
    <property type="match status" value="1"/>
</dbReference>
<dbReference type="InterPro" id="IPR051317">
    <property type="entry name" value="Gfo/Idh/MocA_oxidoreduct"/>
</dbReference>
<dbReference type="EMBL" id="LJZR01000003">
    <property type="protein sequence ID" value="KPQ37007.1"/>
    <property type="molecule type" value="Genomic_DNA"/>
</dbReference>
<dbReference type="SUPFAM" id="SSF55347">
    <property type="entry name" value="Glyceraldehyde-3-phosphate dehydrogenase-like, C-terminal domain"/>
    <property type="match status" value="1"/>
</dbReference>
<organism evidence="4 5">
    <name type="scientific">Phormidesmis priestleyi Ana</name>
    <dbReference type="NCBI Taxonomy" id="1666911"/>
    <lineage>
        <taxon>Bacteria</taxon>
        <taxon>Bacillati</taxon>
        <taxon>Cyanobacteriota</taxon>
        <taxon>Cyanophyceae</taxon>
        <taxon>Leptolyngbyales</taxon>
        <taxon>Leptolyngbyaceae</taxon>
        <taxon>Phormidesmis</taxon>
    </lineage>
</organism>
<evidence type="ECO:0000259" key="3">
    <source>
        <dbReference type="Pfam" id="PF01408"/>
    </source>
</evidence>
<dbReference type="Gene3D" id="3.40.50.720">
    <property type="entry name" value="NAD(P)-binding Rossmann-like Domain"/>
    <property type="match status" value="1"/>
</dbReference>
<gene>
    <name evidence="4" type="ORF">HLUCCA11_03560</name>
</gene>
<dbReference type="InterPro" id="IPR000683">
    <property type="entry name" value="Gfo/Idh/MocA-like_OxRdtase_N"/>
</dbReference>
<dbReference type="Gene3D" id="3.30.360.10">
    <property type="entry name" value="Dihydrodipicolinate Reductase, domain 2"/>
    <property type="match status" value="1"/>
</dbReference>
<accession>A0A0P7Z1Z7</accession>
<proteinExistence type="inferred from homology"/>
<reference evidence="4 5" key="1">
    <citation type="submission" date="2015-09" db="EMBL/GenBank/DDBJ databases">
        <title>Identification and resolution of microdiversity through metagenomic sequencing of parallel consortia.</title>
        <authorList>
            <person name="Nelson W.C."/>
            <person name="Romine M.F."/>
            <person name="Lindemann S.R."/>
        </authorList>
    </citation>
    <scope>NUCLEOTIDE SEQUENCE [LARGE SCALE GENOMIC DNA]</scope>
    <source>
        <strain evidence="4">Ana</strain>
    </source>
</reference>
<evidence type="ECO:0000256" key="1">
    <source>
        <dbReference type="ARBA" id="ARBA00010928"/>
    </source>
</evidence>
<keyword evidence="2" id="KW-0560">Oxidoreductase</keyword>
<dbReference type="GO" id="GO:0016491">
    <property type="term" value="F:oxidoreductase activity"/>
    <property type="evidence" value="ECO:0007669"/>
    <property type="project" value="UniProtKB-KW"/>
</dbReference>
<evidence type="ECO:0000256" key="2">
    <source>
        <dbReference type="ARBA" id="ARBA00023002"/>
    </source>
</evidence>
<dbReference type="PANTHER" id="PTHR43708">
    <property type="entry name" value="CONSERVED EXPRESSED OXIDOREDUCTASE (EUROFUNG)"/>
    <property type="match status" value="1"/>
</dbReference>
<dbReference type="GO" id="GO:0000166">
    <property type="term" value="F:nucleotide binding"/>
    <property type="evidence" value="ECO:0007669"/>
    <property type="project" value="InterPro"/>
</dbReference>
<dbReference type="SUPFAM" id="SSF51735">
    <property type="entry name" value="NAD(P)-binding Rossmann-fold domains"/>
    <property type="match status" value="1"/>
</dbReference>
<dbReference type="InterPro" id="IPR036291">
    <property type="entry name" value="NAD(P)-bd_dom_sf"/>
</dbReference>
<comment type="similarity">
    <text evidence="1">Belongs to the Gfo/Idh/MocA family.</text>
</comment>
<dbReference type="PATRIC" id="fig|1666911.3.peg.3564"/>
<dbReference type="AlphaFoldDB" id="A0A0P7Z1Z7"/>
<dbReference type="STRING" id="1666911.HLUCCA11_03560"/>